<dbReference type="Proteomes" id="UP000548423">
    <property type="component" value="Unassembled WGS sequence"/>
</dbReference>
<organism evidence="4 5">
    <name type="scientific">Neobacillus niacini</name>
    <dbReference type="NCBI Taxonomy" id="86668"/>
    <lineage>
        <taxon>Bacteria</taxon>
        <taxon>Bacillati</taxon>
        <taxon>Bacillota</taxon>
        <taxon>Bacilli</taxon>
        <taxon>Bacillales</taxon>
        <taxon>Bacillaceae</taxon>
        <taxon>Neobacillus</taxon>
    </lineage>
</organism>
<feature type="domain" description="Gfo/Idh/MocA-like oxidoreductase N-terminal" evidence="2">
    <location>
        <begin position="4"/>
        <end position="125"/>
    </location>
</feature>
<dbReference type="SUPFAM" id="SSF55347">
    <property type="entry name" value="Glyceraldehyde-3-phosphate dehydrogenase-like, C-terminal domain"/>
    <property type="match status" value="1"/>
</dbReference>
<accession>A0A852TI05</accession>
<evidence type="ECO:0000313" key="5">
    <source>
        <dbReference type="Proteomes" id="UP000548423"/>
    </source>
</evidence>
<reference evidence="5" key="1">
    <citation type="submission" date="2020-07" db="EMBL/GenBank/DDBJ databases">
        <authorList>
            <person name="Partida-Martinez L."/>
            <person name="Huntemann M."/>
            <person name="Clum A."/>
            <person name="Wang J."/>
            <person name="Palaniappan K."/>
            <person name="Ritter S."/>
            <person name="Chen I.-M."/>
            <person name="Stamatis D."/>
            <person name="Reddy T."/>
            <person name="O'Malley R."/>
            <person name="Daum C."/>
            <person name="Shapiro N."/>
            <person name="Ivanova N."/>
            <person name="Kyrpides N."/>
            <person name="Woyke T."/>
        </authorList>
    </citation>
    <scope>NUCLEOTIDE SEQUENCE [LARGE SCALE GENOMIC DNA]</scope>
    <source>
        <strain evidence="5">AT2.8</strain>
    </source>
</reference>
<evidence type="ECO:0000259" key="2">
    <source>
        <dbReference type="Pfam" id="PF01408"/>
    </source>
</evidence>
<dbReference type="Pfam" id="PF01408">
    <property type="entry name" value="GFO_IDH_MocA"/>
    <property type="match status" value="1"/>
</dbReference>
<dbReference type="SUPFAM" id="SSF51735">
    <property type="entry name" value="NAD(P)-binding Rossmann-fold domains"/>
    <property type="match status" value="1"/>
</dbReference>
<protein>
    <submittedName>
        <fullName evidence="4">Dehydrogenase</fullName>
    </submittedName>
</protein>
<gene>
    <name evidence="4" type="ORF">F4694_004177</name>
</gene>
<evidence type="ECO:0000256" key="1">
    <source>
        <dbReference type="ARBA" id="ARBA00023002"/>
    </source>
</evidence>
<dbReference type="GO" id="GO:0000166">
    <property type="term" value="F:nucleotide binding"/>
    <property type="evidence" value="ECO:0007669"/>
    <property type="project" value="InterPro"/>
</dbReference>
<proteinExistence type="predicted"/>
<dbReference type="Gene3D" id="3.30.360.10">
    <property type="entry name" value="Dihydrodipicolinate Reductase, domain 2"/>
    <property type="match status" value="1"/>
</dbReference>
<dbReference type="InterPro" id="IPR050463">
    <property type="entry name" value="Gfo/Idh/MocA_oxidrdct_glycsds"/>
</dbReference>
<keyword evidence="1" id="KW-0560">Oxidoreductase</keyword>
<dbReference type="InterPro" id="IPR000683">
    <property type="entry name" value="Gfo/Idh/MocA-like_OxRdtase_N"/>
</dbReference>
<reference evidence="5" key="2">
    <citation type="submission" date="2020-08" db="EMBL/GenBank/DDBJ databases">
        <title>The Agave Microbiome: Exploring the role of microbial communities in plant adaptations to desert environments.</title>
        <authorList>
            <person name="Partida-Martinez L.P."/>
        </authorList>
    </citation>
    <scope>NUCLEOTIDE SEQUENCE [LARGE SCALE GENOMIC DNA]</scope>
    <source>
        <strain evidence="5">AT2.8</strain>
    </source>
</reference>
<comment type="caution">
    <text evidence="4">The sequence shown here is derived from an EMBL/GenBank/DDBJ whole genome shotgun (WGS) entry which is preliminary data.</text>
</comment>
<dbReference type="GO" id="GO:0016491">
    <property type="term" value="F:oxidoreductase activity"/>
    <property type="evidence" value="ECO:0007669"/>
    <property type="project" value="UniProtKB-KW"/>
</dbReference>
<dbReference type="InterPro" id="IPR036291">
    <property type="entry name" value="NAD(P)-bd_dom_sf"/>
</dbReference>
<dbReference type="EMBL" id="JACCBX010000009">
    <property type="protein sequence ID" value="NYE07366.1"/>
    <property type="molecule type" value="Genomic_DNA"/>
</dbReference>
<dbReference type="PANTHER" id="PTHR43818:SF11">
    <property type="entry name" value="BCDNA.GH03377"/>
    <property type="match status" value="1"/>
</dbReference>
<dbReference type="InterPro" id="IPR055170">
    <property type="entry name" value="GFO_IDH_MocA-like_dom"/>
</dbReference>
<dbReference type="Gene3D" id="3.40.50.720">
    <property type="entry name" value="NAD(P)-binding Rossmann-like Domain"/>
    <property type="match status" value="1"/>
</dbReference>
<dbReference type="PANTHER" id="PTHR43818">
    <property type="entry name" value="BCDNA.GH03377"/>
    <property type="match status" value="1"/>
</dbReference>
<name>A0A852TI05_9BACI</name>
<sequence>METVRVGIIGTGGISHVHVKQLREINTAQIVAVADPSLENRKQLIGKFNLEQIDEFNDHQDMLETIPMDAVLICSPHTLHYQQVVDSIQHGCHVLIEKPMACTLDEAEQLIELAKKAKRVLQVSYQRHFEPSFLYIREALSKGTIGKLTSVTASLYQDWKHLTTGTWRQNPSLSGGGMLMDSGSHIVDVLLWTTGLKPLEVECKLEKHKTHVELDSFTTIRFENNVVAGLNIVGNAPCWHETYVFCGENGAIFYDNGKIVLRRLGNEAIIHELPPQTNNSDKSFIDAILGITEVKVPGEFAKEVVALTEQIYRAAGYQAITSVK</sequence>
<evidence type="ECO:0000259" key="3">
    <source>
        <dbReference type="Pfam" id="PF22725"/>
    </source>
</evidence>
<feature type="domain" description="GFO/IDH/MocA-like oxidoreductase" evidence="3">
    <location>
        <begin position="133"/>
        <end position="252"/>
    </location>
</feature>
<dbReference type="AlphaFoldDB" id="A0A852TI05"/>
<dbReference type="Pfam" id="PF22725">
    <property type="entry name" value="GFO_IDH_MocA_C3"/>
    <property type="match status" value="1"/>
</dbReference>
<evidence type="ECO:0000313" key="4">
    <source>
        <dbReference type="EMBL" id="NYE07366.1"/>
    </source>
</evidence>